<evidence type="ECO:0000256" key="4">
    <source>
        <dbReference type="ARBA" id="ARBA00023237"/>
    </source>
</evidence>
<evidence type="ECO:0000256" key="1">
    <source>
        <dbReference type="ARBA" id="ARBA00004442"/>
    </source>
</evidence>
<dbReference type="EMBL" id="AJWY01003690">
    <property type="protein sequence ID" value="EKC74565.1"/>
    <property type="molecule type" value="Genomic_DNA"/>
</dbReference>
<keyword evidence="4" id="KW-0998">Cell outer membrane</keyword>
<accession>K1U8K0</accession>
<dbReference type="SUPFAM" id="SSF48452">
    <property type="entry name" value="TPR-like"/>
    <property type="match status" value="1"/>
</dbReference>
<evidence type="ECO:0000259" key="5">
    <source>
        <dbReference type="Pfam" id="PF07980"/>
    </source>
</evidence>
<evidence type="ECO:0000256" key="3">
    <source>
        <dbReference type="ARBA" id="ARBA00023136"/>
    </source>
</evidence>
<proteinExistence type="predicted"/>
<dbReference type="InterPro" id="IPR011990">
    <property type="entry name" value="TPR-like_helical_dom_sf"/>
</dbReference>
<gene>
    <name evidence="6" type="ORF">LEA_05661</name>
</gene>
<dbReference type="Gene3D" id="1.25.40.390">
    <property type="match status" value="1"/>
</dbReference>
<protein>
    <submittedName>
        <fullName evidence="6">SusD/RagB family tetratricopeptide repeat containing protein</fullName>
    </submittedName>
</protein>
<sequence>GSAYAYLGFAYLTRAYEEATNKDSYLASAIEAFNQVKGYELVNNFSTMFSGDNKNSKESIFEIQFSMSSANGATYRTQFHRWIGVSELGGWDEILPSQTLISEFKKEGETATTGRYDSRMYATLFFNCDYYNDGNGRVYGYDYNDWFDNKERVAFRKFMPSTYEGLNQNYSAINVPLMRYANVLLMKAEALNEQ</sequence>
<dbReference type="Pfam" id="PF07980">
    <property type="entry name" value="SusD_RagB"/>
    <property type="match status" value="1"/>
</dbReference>
<reference evidence="6" key="1">
    <citation type="journal article" date="2013" name="Environ. Microbiol.">
        <title>Microbiota from the distal guts of lean and obese adolescents exhibit partial functional redundancy besides clear differences in community structure.</title>
        <authorList>
            <person name="Ferrer M."/>
            <person name="Ruiz A."/>
            <person name="Lanza F."/>
            <person name="Haange S.B."/>
            <person name="Oberbach A."/>
            <person name="Till H."/>
            <person name="Bargiela R."/>
            <person name="Campoy C."/>
            <person name="Segura M.T."/>
            <person name="Richter M."/>
            <person name="von Bergen M."/>
            <person name="Seifert J."/>
            <person name="Suarez A."/>
        </authorList>
    </citation>
    <scope>NUCLEOTIDE SEQUENCE</scope>
</reference>
<comment type="caution">
    <text evidence="6">The sequence shown here is derived from an EMBL/GenBank/DDBJ whole genome shotgun (WGS) entry which is preliminary data.</text>
</comment>
<keyword evidence="2" id="KW-0732">Signal</keyword>
<comment type="subcellular location">
    <subcellularLocation>
        <location evidence="1">Cell outer membrane</location>
    </subcellularLocation>
</comment>
<organism evidence="6">
    <name type="scientific">human gut metagenome</name>
    <dbReference type="NCBI Taxonomy" id="408170"/>
    <lineage>
        <taxon>unclassified sequences</taxon>
        <taxon>metagenomes</taxon>
        <taxon>organismal metagenomes</taxon>
    </lineage>
</organism>
<name>K1U8K0_9ZZZZ</name>
<evidence type="ECO:0000313" key="6">
    <source>
        <dbReference type="EMBL" id="EKC74565.1"/>
    </source>
</evidence>
<feature type="non-terminal residue" evidence="6">
    <location>
        <position position="1"/>
    </location>
</feature>
<feature type="non-terminal residue" evidence="6">
    <location>
        <position position="194"/>
    </location>
</feature>
<keyword evidence="3" id="KW-0472">Membrane</keyword>
<evidence type="ECO:0000256" key="2">
    <source>
        <dbReference type="ARBA" id="ARBA00022729"/>
    </source>
</evidence>
<feature type="domain" description="RagB/SusD" evidence="5">
    <location>
        <begin position="57"/>
        <end position="193"/>
    </location>
</feature>
<dbReference type="GO" id="GO:0009279">
    <property type="term" value="C:cell outer membrane"/>
    <property type="evidence" value="ECO:0007669"/>
    <property type="project" value="UniProtKB-SubCell"/>
</dbReference>
<dbReference type="InterPro" id="IPR012944">
    <property type="entry name" value="SusD_RagB_dom"/>
</dbReference>
<dbReference type="AlphaFoldDB" id="K1U8K0"/>